<reference evidence="1" key="1">
    <citation type="journal article" date="2020" name="Stud. Mycol.">
        <title>101 Dothideomycetes genomes: a test case for predicting lifestyles and emergence of pathogens.</title>
        <authorList>
            <person name="Haridas S."/>
            <person name="Albert R."/>
            <person name="Binder M."/>
            <person name="Bloem J."/>
            <person name="Labutti K."/>
            <person name="Salamov A."/>
            <person name="Andreopoulos B."/>
            <person name="Baker S."/>
            <person name="Barry K."/>
            <person name="Bills G."/>
            <person name="Bluhm B."/>
            <person name="Cannon C."/>
            <person name="Castanera R."/>
            <person name="Culley D."/>
            <person name="Daum C."/>
            <person name="Ezra D."/>
            <person name="Gonzalez J."/>
            <person name="Henrissat B."/>
            <person name="Kuo A."/>
            <person name="Liang C."/>
            <person name="Lipzen A."/>
            <person name="Lutzoni F."/>
            <person name="Magnuson J."/>
            <person name="Mondo S."/>
            <person name="Nolan M."/>
            <person name="Ohm R."/>
            <person name="Pangilinan J."/>
            <person name="Park H.-J."/>
            <person name="Ramirez L."/>
            <person name="Alfaro M."/>
            <person name="Sun H."/>
            <person name="Tritt A."/>
            <person name="Yoshinaga Y."/>
            <person name="Zwiers L.-H."/>
            <person name="Turgeon B."/>
            <person name="Goodwin S."/>
            <person name="Spatafora J."/>
            <person name="Crous P."/>
            <person name="Grigoriev I."/>
        </authorList>
    </citation>
    <scope>NUCLEOTIDE SEQUENCE</scope>
    <source>
        <strain evidence="1">CBS 525.71</strain>
    </source>
</reference>
<dbReference type="EMBL" id="MU006739">
    <property type="protein sequence ID" value="KAF2623086.1"/>
    <property type="molecule type" value="Genomic_DNA"/>
</dbReference>
<evidence type="ECO:0000313" key="1">
    <source>
        <dbReference type="EMBL" id="KAF2623086.1"/>
    </source>
</evidence>
<gene>
    <name evidence="1" type="ORF">BU25DRAFT_401257</name>
</gene>
<sequence>MFNQLLTKAFLHPESTYDQRWVLFSILSGVVMVAAVLRVRSKSNIPVINKYSGDFFLKKAHTEYLNNAKALIAEGNKKFDGPFRVLTTLGSRVILPPRFTDWAKNCKDLDHPKLVADEYFARYPGFDGSGMVVDPGRMMINITKTKLSQSSQCNIFNERISGILEKEWTNTQGNWRTVDWALDAQRYVGLMSAPIFAGPELANDPQWHELTVTYTINLFNGVRALRAWPPLLRPIVHWILPECSTCRAQVKLARNKLKPVLEKRAHEKKEELAAGRNPTIYEDAITWSEDLAAGRPVDHAAMQLAFAISAMHTTTELLRQALLDICAHPYLIQPLREEAEAAVAKHGWTTAGLSQMQLLDSVVKETQRLKPGSLVNLERKALEDIVMPNGTILPKGTNIAMDTSVMWDPTVYLDPETYDGYRFYNNRHGGGPRARDAQLVSTSSDFIAFGLGKPVCPGRFFAANEIKVALANILMRYDVRLPDGAKPRVLHYGFEMLSDPSAKVEVKRRITVK</sequence>
<organism evidence="1 2">
    <name type="scientific">Macroventuria anomochaeta</name>
    <dbReference type="NCBI Taxonomy" id="301207"/>
    <lineage>
        <taxon>Eukaryota</taxon>
        <taxon>Fungi</taxon>
        <taxon>Dikarya</taxon>
        <taxon>Ascomycota</taxon>
        <taxon>Pezizomycotina</taxon>
        <taxon>Dothideomycetes</taxon>
        <taxon>Pleosporomycetidae</taxon>
        <taxon>Pleosporales</taxon>
        <taxon>Pleosporineae</taxon>
        <taxon>Didymellaceae</taxon>
        <taxon>Macroventuria</taxon>
    </lineage>
</organism>
<proteinExistence type="predicted"/>
<dbReference type="Proteomes" id="UP000799754">
    <property type="component" value="Unassembled WGS sequence"/>
</dbReference>
<accession>A0ACB6RMJ1</accession>
<protein>
    <submittedName>
        <fullName evidence="1">Cytochrome P450</fullName>
    </submittedName>
</protein>
<name>A0ACB6RMJ1_9PLEO</name>
<evidence type="ECO:0000313" key="2">
    <source>
        <dbReference type="Proteomes" id="UP000799754"/>
    </source>
</evidence>
<keyword evidence="2" id="KW-1185">Reference proteome</keyword>
<comment type="caution">
    <text evidence="1">The sequence shown here is derived from an EMBL/GenBank/DDBJ whole genome shotgun (WGS) entry which is preliminary data.</text>
</comment>